<evidence type="ECO:0000313" key="5">
    <source>
        <dbReference type="EMBL" id="KAK8092896.1"/>
    </source>
</evidence>
<protein>
    <recommendedName>
        <fullName evidence="7">Ankyrin repeat</fullName>
    </recommendedName>
</protein>
<evidence type="ECO:0008006" key="7">
    <source>
        <dbReference type="Google" id="ProtNLM"/>
    </source>
</evidence>
<dbReference type="PROSITE" id="PS50088">
    <property type="entry name" value="ANK_REPEAT"/>
    <property type="match status" value="5"/>
</dbReference>
<dbReference type="SUPFAM" id="SSF48403">
    <property type="entry name" value="Ankyrin repeat"/>
    <property type="match status" value="2"/>
</dbReference>
<accession>A0AAW0QBI6</accession>
<feature type="compositionally biased region" description="Polar residues" evidence="4">
    <location>
        <begin position="222"/>
        <end position="234"/>
    </location>
</feature>
<feature type="repeat" description="ANK" evidence="3">
    <location>
        <begin position="484"/>
        <end position="516"/>
    </location>
</feature>
<feature type="repeat" description="ANK" evidence="3">
    <location>
        <begin position="451"/>
        <end position="483"/>
    </location>
</feature>
<dbReference type="Proteomes" id="UP001392437">
    <property type="component" value="Unassembled WGS sequence"/>
</dbReference>
<feature type="repeat" description="ANK" evidence="3">
    <location>
        <begin position="298"/>
        <end position="330"/>
    </location>
</feature>
<dbReference type="SMART" id="SM00248">
    <property type="entry name" value="ANK"/>
    <property type="match status" value="10"/>
</dbReference>
<dbReference type="AlphaFoldDB" id="A0AAW0QBI6"/>
<feature type="region of interest" description="Disordered" evidence="4">
    <location>
        <begin position="183"/>
        <end position="242"/>
    </location>
</feature>
<evidence type="ECO:0000256" key="1">
    <source>
        <dbReference type="ARBA" id="ARBA00022737"/>
    </source>
</evidence>
<evidence type="ECO:0000256" key="4">
    <source>
        <dbReference type="SAM" id="MobiDB-lite"/>
    </source>
</evidence>
<dbReference type="PANTHER" id="PTHR24198">
    <property type="entry name" value="ANKYRIN REPEAT AND PROTEIN KINASE DOMAIN-CONTAINING PROTEIN"/>
    <property type="match status" value="1"/>
</dbReference>
<proteinExistence type="predicted"/>
<comment type="caution">
    <text evidence="5">The sequence shown here is derived from an EMBL/GenBank/DDBJ whole genome shotgun (WGS) entry which is preliminary data.</text>
</comment>
<gene>
    <name evidence="5" type="ORF">PG999_014483</name>
</gene>
<dbReference type="EMBL" id="JAQQWP010000012">
    <property type="protein sequence ID" value="KAK8092896.1"/>
    <property type="molecule type" value="Genomic_DNA"/>
</dbReference>
<reference evidence="5 6" key="1">
    <citation type="submission" date="2023-01" db="EMBL/GenBank/DDBJ databases">
        <title>Analysis of 21 Apiospora genomes using comparative genomics revels a genus with tremendous synthesis potential of carbohydrate active enzymes and secondary metabolites.</title>
        <authorList>
            <person name="Sorensen T."/>
        </authorList>
    </citation>
    <scope>NUCLEOTIDE SEQUENCE [LARGE SCALE GENOMIC DNA]</scope>
    <source>
        <strain evidence="5 6">CBS 117206</strain>
    </source>
</reference>
<evidence type="ECO:0000256" key="3">
    <source>
        <dbReference type="PROSITE-ProRule" id="PRU00023"/>
    </source>
</evidence>
<organism evidence="5 6">
    <name type="scientific">Apiospora kogelbergensis</name>
    <dbReference type="NCBI Taxonomy" id="1337665"/>
    <lineage>
        <taxon>Eukaryota</taxon>
        <taxon>Fungi</taxon>
        <taxon>Dikarya</taxon>
        <taxon>Ascomycota</taxon>
        <taxon>Pezizomycotina</taxon>
        <taxon>Sordariomycetes</taxon>
        <taxon>Xylariomycetidae</taxon>
        <taxon>Amphisphaeriales</taxon>
        <taxon>Apiosporaceae</taxon>
        <taxon>Apiospora</taxon>
    </lineage>
</organism>
<name>A0AAW0QBI6_9PEZI</name>
<evidence type="ECO:0000256" key="2">
    <source>
        <dbReference type="ARBA" id="ARBA00023043"/>
    </source>
</evidence>
<evidence type="ECO:0000313" key="6">
    <source>
        <dbReference type="Proteomes" id="UP001392437"/>
    </source>
</evidence>
<dbReference type="InterPro" id="IPR036770">
    <property type="entry name" value="Ankyrin_rpt-contain_sf"/>
</dbReference>
<feature type="compositionally biased region" description="Low complexity" evidence="4">
    <location>
        <begin position="183"/>
        <end position="194"/>
    </location>
</feature>
<dbReference type="InterPro" id="IPR002110">
    <property type="entry name" value="Ankyrin_rpt"/>
</dbReference>
<dbReference type="PANTHER" id="PTHR24198:SF165">
    <property type="entry name" value="ANKYRIN REPEAT-CONTAINING PROTEIN-RELATED"/>
    <property type="match status" value="1"/>
</dbReference>
<sequence>MGEKSGSEFIATCANLARWAESGSREIDALLDDSAAAPPHNGRAGLSQLWPLSGFLRQLRDEANRLKSTLEGASVVLSPRVQTICSTYLVECDAAGAVLTKQLMRLTPETPAETINMATVQQYECFVKPVVMLLVVLLQTLQQNSIVKQEEGLEDEDVKLLMIRVGSSCRAIGRSGKSGSILLESPSGRLSSSSKEASFDTLPPAYEASQPSQDSSHHARIGSTTSSAMTSGNGASKDRSSAGFKGFFSKPFRAATDALRPKPEPLVTPLCQAASYGSVAQLKFLLAEGANIDGRDEEGKTALVRAVAADQLGALEYLLKAGADHRVCDGGAAGRPPLFHAVDAENGGAVDLLLEYGASALQRHDWSGEPYLANLVRRRGATSPEWLELLLSRGGGADAAGLLDCWMQPLVVVALQKSQQHPSNADADDDDDEVVRLLLRHGASPDTRDASGYPLLHLCAAQGRGGLVRHLLELGADPGSSDINGTPLLVTAAKRHDVALVQTLLEHGADANAHDMYLKHVLLVVLEDSKLGHADKVSLLSLLLQHGAQPHQAHDVWNVTPLEKALAAAAALLEIPALLLRHGADPDQRLVGRKSRDGKPPPTMLTHAVERARSRELAELALDCGADANLADDEADPGRAPLALAARGGDRRLVEMLLENGARVERGTMSGPGPVMETVVRSGNNNPEIVRLLKA</sequence>
<dbReference type="PROSITE" id="PS50297">
    <property type="entry name" value="ANK_REP_REGION"/>
    <property type="match status" value="4"/>
</dbReference>
<feature type="repeat" description="ANK" evidence="3">
    <location>
        <begin position="637"/>
        <end position="669"/>
    </location>
</feature>
<dbReference type="Pfam" id="PF12796">
    <property type="entry name" value="Ank_2"/>
    <property type="match status" value="2"/>
</dbReference>
<keyword evidence="6" id="KW-1185">Reference proteome</keyword>
<feature type="repeat" description="ANK" evidence="3">
    <location>
        <begin position="268"/>
        <end position="297"/>
    </location>
</feature>
<dbReference type="Gene3D" id="1.25.40.20">
    <property type="entry name" value="Ankyrin repeat-containing domain"/>
    <property type="match status" value="3"/>
</dbReference>
<keyword evidence="2 3" id="KW-0040">ANK repeat</keyword>
<keyword evidence="1" id="KW-0677">Repeat</keyword>